<dbReference type="Pfam" id="PF00581">
    <property type="entry name" value="Rhodanese"/>
    <property type="match status" value="1"/>
</dbReference>
<dbReference type="SUPFAM" id="SSF52821">
    <property type="entry name" value="Rhodanese/Cell cycle control phosphatase"/>
    <property type="match status" value="1"/>
</dbReference>
<feature type="domain" description="Rhodanese" evidence="7">
    <location>
        <begin position="466"/>
        <end position="553"/>
    </location>
</feature>
<dbReference type="Gene3D" id="3.50.50.60">
    <property type="entry name" value="FAD/NAD(P)-binding domain"/>
    <property type="match status" value="2"/>
</dbReference>
<dbReference type="AlphaFoldDB" id="A0A3A3GKA8"/>
<evidence type="ECO:0000256" key="5">
    <source>
        <dbReference type="ARBA" id="ARBA00023002"/>
    </source>
</evidence>
<dbReference type="InterPro" id="IPR004099">
    <property type="entry name" value="Pyr_nucl-diS_OxRdtase_dimer"/>
</dbReference>
<dbReference type="SUPFAM" id="SSF55424">
    <property type="entry name" value="FAD/NAD-linked reductases, dimerisation (C-terminal) domain"/>
    <property type="match status" value="1"/>
</dbReference>
<evidence type="ECO:0000256" key="2">
    <source>
        <dbReference type="ARBA" id="ARBA00009130"/>
    </source>
</evidence>
<dbReference type="NCBIfam" id="NF010037">
    <property type="entry name" value="PRK13512.1"/>
    <property type="match status" value="1"/>
</dbReference>
<dbReference type="Proteomes" id="UP000266177">
    <property type="component" value="Unassembled WGS sequence"/>
</dbReference>
<comment type="caution">
    <text evidence="8">The sequence shown here is derived from an EMBL/GenBank/DDBJ whole genome shotgun (WGS) entry which is preliminary data.</text>
</comment>
<dbReference type="InterPro" id="IPR023753">
    <property type="entry name" value="FAD/NAD-binding_dom"/>
</dbReference>
<dbReference type="PRINTS" id="PR00368">
    <property type="entry name" value="FADPNR"/>
</dbReference>
<accession>A0A3A3GKA8</accession>
<sequence length="559" mass="60455">MKQRKIVIVGGVAGGATAAARLRRLDEHAEIIMFERGEHISYANCGLPYYIGGVIPKRQSLLVQTPQGMSKRFRLNIRTEQEVTAIDRERHIVSVRNGKTGEQYEESYDTLILSPGAKPIVPPIEGLNEAKQTFTLRSIPDTDRIKAHVDETSPQRAVIIGGGFIGLEMADSLAHRGIAVTVVEMADQVMAPLDPEMAAIVHHHLREKGIELILGDGVSAFQDEGRSIVLASGRVLPTDMTILSIGVRPENELARSAGLALGGRGGILVDEYLRTADPDIWAVGDAIEVKDYIHGTPAMVPLAWPANRQGRLVADNIYGKGQSYRGTLGTAVAKVFDLTVAVAGSNAKTLQKLGVPYESVHIHPASHAGYYPGGSPISLKLTFHPETGAIYGVQGVGMQGVDKRIDVVATAIKGNLTVHDLPDLELAYAPPYSSAKDPVNMLGYVASHVVDGDVKVVHYDQIDRMVREGACLIDVRESTEREAGYIEGSIHIPLGDLRSQLDELPRDRPIVVSCQVGLRGYLATRILDQHGFESMNLSGGYKTYAAYYGPRNPATACAK</sequence>
<comment type="similarity">
    <text evidence="2">Belongs to the class-III pyridine nucleotide-disulfide oxidoreductase family.</text>
</comment>
<organism evidence="8 9">
    <name type="scientific">Paenibacillus thiaminolyticus</name>
    <name type="common">Bacillus thiaminolyticus</name>
    <dbReference type="NCBI Taxonomy" id="49283"/>
    <lineage>
        <taxon>Bacteria</taxon>
        <taxon>Bacillati</taxon>
        <taxon>Bacillota</taxon>
        <taxon>Bacilli</taxon>
        <taxon>Bacillales</taxon>
        <taxon>Paenibacillaceae</taxon>
        <taxon>Paenibacillus</taxon>
    </lineage>
</organism>
<dbReference type="PANTHER" id="PTHR43429">
    <property type="entry name" value="PYRIDINE NUCLEOTIDE-DISULFIDE OXIDOREDUCTASE DOMAIN-CONTAINING"/>
    <property type="match status" value="1"/>
</dbReference>
<name>A0A3A3GKA8_PANTH</name>
<keyword evidence="4" id="KW-0274">FAD</keyword>
<dbReference type="InterPro" id="IPR036873">
    <property type="entry name" value="Rhodanese-like_dom_sf"/>
</dbReference>
<keyword evidence="3" id="KW-0285">Flavoprotein</keyword>
<dbReference type="InterPro" id="IPR050260">
    <property type="entry name" value="FAD-bd_OxRdtase"/>
</dbReference>
<dbReference type="InterPro" id="IPR016156">
    <property type="entry name" value="FAD/NAD-linked_Rdtase_dimer_sf"/>
</dbReference>
<dbReference type="Pfam" id="PF07992">
    <property type="entry name" value="Pyr_redox_2"/>
    <property type="match status" value="1"/>
</dbReference>
<dbReference type="EC" id="1.8.1.14" evidence="8"/>
<evidence type="ECO:0000256" key="1">
    <source>
        <dbReference type="ARBA" id="ARBA00001974"/>
    </source>
</evidence>
<dbReference type="Pfam" id="PF02852">
    <property type="entry name" value="Pyr_redox_dim"/>
    <property type="match status" value="1"/>
</dbReference>
<dbReference type="SMART" id="SM00450">
    <property type="entry name" value="RHOD"/>
    <property type="match status" value="1"/>
</dbReference>
<gene>
    <name evidence="8" type="ORF">DQX05_15415</name>
</gene>
<dbReference type="GO" id="GO:0050451">
    <property type="term" value="F:CoA-disulfide reductase (NADPH) activity"/>
    <property type="evidence" value="ECO:0007669"/>
    <property type="project" value="UniProtKB-EC"/>
</dbReference>
<dbReference type="PROSITE" id="PS50206">
    <property type="entry name" value="RHODANESE_3"/>
    <property type="match status" value="1"/>
</dbReference>
<dbReference type="OrthoDB" id="9802028at2"/>
<dbReference type="InterPro" id="IPR036188">
    <property type="entry name" value="FAD/NAD-bd_sf"/>
</dbReference>
<reference evidence="8 9" key="1">
    <citation type="submission" date="2018-09" db="EMBL/GenBank/DDBJ databases">
        <title>Paenibacillus SK2017-BO5.</title>
        <authorList>
            <person name="Piskunova J.V."/>
            <person name="Dubiley S.A."/>
            <person name="Severinov K.V."/>
        </authorList>
    </citation>
    <scope>NUCLEOTIDE SEQUENCE [LARGE SCALE GENOMIC DNA]</scope>
    <source>
        <strain evidence="8 9">BO5</strain>
    </source>
</reference>
<protein>
    <submittedName>
        <fullName evidence="8">CoA-disulfide reductase</fullName>
        <ecNumber evidence="8">1.8.1.14</ecNumber>
    </submittedName>
</protein>
<dbReference type="InterPro" id="IPR001763">
    <property type="entry name" value="Rhodanese-like_dom"/>
</dbReference>
<proteinExistence type="inferred from homology"/>
<evidence type="ECO:0000256" key="4">
    <source>
        <dbReference type="ARBA" id="ARBA00022827"/>
    </source>
</evidence>
<evidence type="ECO:0000256" key="3">
    <source>
        <dbReference type="ARBA" id="ARBA00022630"/>
    </source>
</evidence>
<evidence type="ECO:0000313" key="8">
    <source>
        <dbReference type="EMBL" id="RJG22936.1"/>
    </source>
</evidence>
<dbReference type="Gene3D" id="3.40.250.10">
    <property type="entry name" value="Rhodanese-like domain"/>
    <property type="match status" value="1"/>
</dbReference>
<evidence type="ECO:0000259" key="7">
    <source>
        <dbReference type="PROSITE" id="PS50206"/>
    </source>
</evidence>
<dbReference type="EMBL" id="QYZD01000013">
    <property type="protein sequence ID" value="RJG22936.1"/>
    <property type="molecule type" value="Genomic_DNA"/>
</dbReference>
<dbReference type="SUPFAM" id="SSF51905">
    <property type="entry name" value="FAD/NAD(P)-binding domain"/>
    <property type="match status" value="2"/>
</dbReference>
<keyword evidence="5 8" id="KW-0560">Oxidoreductase</keyword>
<dbReference type="PANTHER" id="PTHR43429:SF1">
    <property type="entry name" value="NAD(P)H SULFUR OXIDOREDUCTASE (COA-DEPENDENT)"/>
    <property type="match status" value="1"/>
</dbReference>
<keyword evidence="6" id="KW-0676">Redox-active center</keyword>
<evidence type="ECO:0000313" key="9">
    <source>
        <dbReference type="Proteomes" id="UP000266177"/>
    </source>
</evidence>
<comment type="cofactor">
    <cofactor evidence="1">
        <name>FAD</name>
        <dbReference type="ChEBI" id="CHEBI:57692"/>
    </cofactor>
</comment>
<dbReference type="PRINTS" id="PR00411">
    <property type="entry name" value="PNDRDTASEI"/>
</dbReference>
<dbReference type="RefSeq" id="WP_119794456.1">
    <property type="nucleotide sequence ID" value="NZ_QYZD01000013.1"/>
</dbReference>
<evidence type="ECO:0000256" key="6">
    <source>
        <dbReference type="ARBA" id="ARBA00023284"/>
    </source>
</evidence>